<dbReference type="PANTHER" id="PTHR24023:SF914">
    <property type="entry name" value="OTOLIN-1"/>
    <property type="match status" value="1"/>
</dbReference>
<dbReference type="InterPro" id="IPR050149">
    <property type="entry name" value="Collagen_superfamily"/>
</dbReference>
<dbReference type="PANTHER" id="PTHR24023">
    <property type="entry name" value="COLLAGEN ALPHA"/>
    <property type="match status" value="1"/>
</dbReference>
<dbReference type="EMBL" id="JAVREX010000029">
    <property type="protein sequence ID" value="MDT0432814.1"/>
    <property type="molecule type" value="Genomic_DNA"/>
</dbReference>
<dbReference type="Proteomes" id="UP001183777">
    <property type="component" value="Unassembled WGS sequence"/>
</dbReference>
<dbReference type="InterPro" id="IPR008160">
    <property type="entry name" value="Collagen"/>
</dbReference>
<reference evidence="3" key="1">
    <citation type="submission" date="2023-07" db="EMBL/GenBank/DDBJ databases">
        <title>30 novel species of actinomycetes from the DSMZ collection.</title>
        <authorList>
            <person name="Nouioui I."/>
        </authorList>
    </citation>
    <scope>NUCLEOTIDE SEQUENCE [LARGE SCALE GENOMIC DNA]</scope>
    <source>
        <strain evidence="3">DSM 41770</strain>
    </source>
</reference>
<name>A0ABU2RY19_9ACTN</name>
<gene>
    <name evidence="2" type="ORF">RM649_35010</name>
</gene>
<feature type="compositionally biased region" description="Basic and acidic residues" evidence="1">
    <location>
        <begin position="179"/>
        <end position="207"/>
    </location>
</feature>
<keyword evidence="3" id="KW-1185">Reference proteome</keyword>
<evidence type="ECO:0000313" key="3">
    <source>
        <dbReference type="Proteomes" id="UP001183777"/>
    </source>
</evidence>
<evidence type="ECO:0000313" key="2">
    <source>
        <dbReference type="EMBL" id="MDT0432814.1"/>
    </source>
</evidence>
<comment type="caution">
    <text evidence="2">The sequence shown here is derived from an EMBL/GenBank/DDBJ whole genome shotgun (WGS) entry which is preliminary data.</text>
</comment>
<accession>A0ABU2RY19</accession>
<organism evidence="2 3">
    <name type="scientific">Streptomyces salyersiae</name>
    <dbReference type="NCBI Taxonomy" id="3075530"/>
    <lineage>
        <taxon>Bacteria</taxon>
        <taxon>Bacillati</taxon>
        <taxon>Actinomycetota</taxon>
        <taxon>Actinomycetes</taxon>
        <taxon>Kitasatosporales</taxon>
        <taxon>Streptomycetaceae</taxon>
        <taxon>Streptomyces</taxon>
    </lineage>
</organism>
<proteinExistence type="predicted"/>
<protein>
    <recommendedName>
        <fullName evidence="4">Collagen-like protein</fullName>
    </recommendedName>
</protein>
<dbReference type="Pfam" id="PF01391">
    <property type="entry name" value="Collagen"/>
    <property type="match status" value="1"/>
</dbReference>
<dbReference type="RefSeq" id="WP_311661728.1">
    <property type="nucleotide sequence ID" value="NZ_JAVREX010000029.1"/>
</dbReference>
<evidence type="ECO:0000256" key="1">
    <source>
        <dbReference type="SAM" id="MobiDB-lite"/>
    </source>
</evidence>
<feature type="region of interest" description="Disordered" evidence="1">
    <location>
        <begin position="150"/>
        <end position="223"/>
    </location>
</feature>
<sequence length="464" mass="47887">MLPDNIPAVTVTGRFLTPAGVPLTGRITFRAPSLITLPEYDVVLGGPVTVALDAQGAFMVELLATDTPGMDPADWSYTVTEQLTGVPSNRTYQILLPAETSTVDIADIAPTDPHTPQYVAVRGDSAYEVAVEAGFVGTVAEWLASLVGEQGPRGEQGEKGDTGAKGDQGEQGAPGVKGDQGERGEKGDQGEKGDPGERGEKGEKGDPGDGSGDVATVNGKSPDGSGNVVLAAADIGALPTAARGAAGGVPSLDEASRIPAVQLPATLGRNQWTPQALGFEAWSCDPYGVANPVAKYAKPGRLFFTGFNITETTTVNRIVAFSRGYGGVTSNRYRAGIYRDTGAKVVESAALALTMAGQEAGSMPAMVSNHIGAVPITIASTVLTPGRYWVAWSLVTGAAADFAFFHVQNESPIATANFWMPGRAFARAWYTEGQANAALPATVSQTAAGALADHDIPIMALANV</sequence>
<feature type="compositionally biased region" description="Basic and acidic residues" evidence="1">
    <location>
        <begin position="155"/>
        <end position="168"/>
    </location>
</feature>
<evidence type="ECO:0008006" key="4">
    <source>
        <dbReference type="Google" id="ProtNLM"/>
    </source>
</evidence>